<dbReference type="InterPro" id="IPR050553">
    <property type="entry name" value="Thioredoxin_ResA/DsbE_sf"/>
</dbReference>
<organism evidence="3 4">
    <name type="scientific">Shewanella litorisediminis</name>
    <dbReference type="NCBI Taxonomy" id="1173586"/>
    <lineage>
        <taxon>Bacteria</taxon>
        <taxon>Pseudomonadati</taxon>
        <taxon>Pseudomonadota</taxon>
        <taxon>Gammaproteobacteria</taxon>
        <taxon>Alteromonadales</taxon>
        <taxon>Shewanellaceae</taxon>
        <taxon>Shewanella</taxon>
    </lineage>
</organism>
<keyword evidence="4" id="KW-1185">Reference proteome</keyword>
<sequence>MNFLMSTKCLPKWLMSFLGVALLLLGLSGQSLAAPSLEHRILDKNGNEFALSDYRGKVVYVDFWASWCGPCRKSFPWMNDMHRRYRDKGLVIVAINLDTDSSDAKPFLDDLKPEFVIGYDREGEVARSFDLLGMPSSFLFDKSGNLIKTHVGFFSERAREYEAELVTLLEQL</sequence>
<feature type="signal peptide" evidence="1">
    <location>
        <begin position="1"/>
        <end position="33"/>
    </location>
</feature>
<dbReference type="CDD" id="cd02966">
    <property type="entry name" value="TlpA_like_family"/>
    <property type="match status" value="1"/>
</dbReference>
<feature type="chain" id="PRO_5045147775" evidence="1">
    <location>
        <begin position="34"/>
        <end position="172"/>
    </location>
</feature>
<evidence type="ECO:0000259" key="2">
    <source>
        <dbReference type="PROSITE" id="PS51352"/>
    </source>
</evidence>
<dbReference type="SUPFAM" id="SSF52833">
    <property type="entry name" value="Thioredoxin-like"/>
    <property type="match status" value="1"/>
</dbReference>
<keyword evidence="1" id="KW-0732">Signal</keyword>
<dbReference type="Gene3D" id="3.40.30.10">
    <property type="entry name" value="Glutaredoxin"/>
    <property type="match status" value="1"/>
</dbReference>
<evidence type="ECO:0000313" key="4">
    <source>
        <dbReference type="Proteomes" id="UP000596252"/>
    </source>
</evidence>
<protein>
    <submittedName>
        <fullName evidence="3">TlpA family protein disulfide reductase</fullName>
    </submittedName>
</protein>
<dbReference type="PANTHER" id="PTHR42852:SF18">
    <property type="entry name" value="CHROMOSOME UNDETERMINED SCAFFOLD_47, WHOLE GENOME SHOTGUN SEQUENCE"/>
    <property type="match status" value="1"/>
</dbReference>
<reference evidence="3 4" key="1">
    <citation type="journal article" date="2012" name="Antonie Van Leeuwenhoek">
        <title>Shewanella litorisediminis sp. nov., a gammaproteobacterium isolated from a tidal flat sediment.</title>
        <authorList>
            <person name="Lee M.H."/>
            <person name="Yoon J.H."/>
        </authorList>
    </citation>
    <scope>NUCLEOTIDE SEQUENCE [LARGE SCALE GENOMIC DNA]</scope>
    <source>
        <strain evidence="3 4">SMK1-12</strain>
    </source>
</reference>
<evidence type="ECO:0000313" key="3">
    <source>
        <dbReference type="EMBL" id="QRH03381.1"/>
    </source>
</evidence>
<dbReference type="Proteomes" id="UP000596252">
    <property type="component" value="Chromosome"/>
</dbReference>
<gene>
    <name evidence="3" type="ORF">JQC75_08385</name>
</gene>
<dbReference type="InterPro" id="IPR013766">
    <property type="entry name" value="Thioredoxin_domain"/>
</dbReference>
<accession>A0ABX7G7S0</accession>
<dbReference type="InterPro" id="IPR036249">
    <property type="entry name" value="Thioredoxin-like_sf"/>
</dbReference>
<name>A0ABX7G7S0_9GAMM</name>
<proteinExistence type="predicted"/>
<dbReference type="Pfam" id="PF08534">
    <property type="entry name" value="Redoxin"/>
    <property type="match status" value="1"/>
</dbReference>
<dbReference type="PANTHER" id="PTHR42852">
    <property type="entry name" value="THIOL:DISULFIDE INTERCHANGE PROTEIN DSBE"/>
    <property type="match status" value="1"/>
</dbReference>
<feature type="domain" description="Thioredoxin" evidence="2">
    <location>
        <begin position="23"/>
        <end position="172"/>
    </location>
</feature>
<evidence type="ECO:0000256" key="1">
    <source>
        <dbReference type="SAM" id="SignalP"/>
    </source>
</evidence>
<dbReference type="EMBL" id="CP069213">
    <property type="protein sequence ID" value="QRH03381.1"/>
    <property type="molecule type" value="Genomic_DNA"/>
</dbReference>
<dbReference type="InterPro" id="IPR013740">
    <property type="entry name" value="Redoxin"/>
</dbReference>
<dbReference type="PROSITE" id="PS51352">
    <property type="entry name" value="THIOREDOXIN_2"/>
    <property type="match status" value="1"/>
</dbReference>